<dbReference type="OrthoDB" id="76617at2157"/>
<dbReference type="STRING" id="66851.MBORA_11360"/>
<dbReference type="PATRIC" id="fig|66851.6.peg.1238"/>
<feature type="transmembrane region" description="Helical" evidence="1">
    <location>
        <begin position="55"/>
        <end position="77"/>
    </location>
</feature>
<accession>A0A166ARI7</accession>
<proteinExistence type="predicted"/>
<dbReference type="EMBL" id="LWMU01000070">
    <property type="protein sequence ID" value="KZX12382.1"/>
    <property type="molecule type" value="Genomic_DNA"/>
</dbReference>
<keyword evidence="1" id="KW-0472">Membrane</keyword>
<organism evidence="2 3">
    <name type="scientific">Methanobrevibacter oralis</name>
    <dbReference type="NCBI Taxonomy" id="66851"/>
    <lineage>
        <taxon>Archaea</taxon>
        <taxon>Methanobacteriati</taxon>
        <taxon>Methanobacteriota</taxon>
        <taxon>Methanomada group</taxon>
        <taxon>Methanobacteria</taxon>
        <taxon>Methanobacteriales</taxon>
        <taxon>Methanobacteriaceae</taxon>
        <taxon>Methanobrevibacter</taxon>
    </lineage>
</organism>
<feature type="transmembrane region" description="Helical" evidence="1">
    <location>
        <begin position="32"/>
        <end position="48"/>
    </location>
</feature>
<dbReference type="RefSeq" id="WP_063720361.1">
    <property type="nucleotide sequence ID" value="NZ_CAJVUI010000005.1"/>
</dbReference>
<dbReference type="Proteomes" id="UP000077428">
    <property type="component" value="Unassembled WGS sequence"/>
</dbReference>
<evidence type="ECO:0000256" key="1">
    <source>
        <dbReference type="SAM" id="Phobius"/>
    </source>
</evidence>
<name>A0A166ARI7_METOA</name>
<feature type="transmembrane region" description="Helical" evidence="1">
    <location>
        <begin position="83"/>
        <end position="104"/>
    </location>
</feature>
<keyword evidence="3" id="KW-1185">Reference proteome</keyword>
<dbReference type="AlphaFoldDB" id="A0A166ARI7"/>
<evidence type="ECO:0000313" key="2">
    <source>
        <dbReference type="EMBL" id="KZX12382.1"/>
    </source>
</evidence>
<keyword evidence="1" id="KW-1133">Transmembrane helix</keyword>
<keyword evidence="1" id="KW-0812">Transmembrane</keyword>
<feature type="transmembrane region" description="Helical" evidence="1">
    <location>
        <begin position="7"/>
        <end position="26"/>
    </location>
</feature>
<protein>
    <submittedName>
        <fullName evidence="2">Uncharacterized protein</fullName>
    </submittedName>
</protein>
<comment type="caution">
    <text evidence="2">The sequence shown here is derived from an EMBL/GenBank/DDBJ whole genome shotgun (WGS) entry which is preliminary data.</text>
</comment>
<evidence type="ECO:0000313" key="3">
    <source>
        <dbReference type="Proteomes" id="UP000077428"/>
    </source>
</evidence>
<reference evidence="3" key="1">
    <citation type="journal article" date="2016" name="Genome Announc.">
        <title>Draft Genome Sequences of Methanobrevibacter curvatus DSM11111, Methanobrevibacter cuticularis DSM11139, Methanobrevibacter filiformis DSM11501, and Methanobrevibacter oralis DSM7256.</title>
        <authorList>
            <person name="Poehlein A."/>
            <person name="Seedorf H."/>
        </authorList>
    </citation>
    <scope>NUCLEOTIDE SEQUENCE [LARGE SCALE GENOMIC DNA]</scope>
    <source>
        <strain evidence="3">DSM 7256 / JCM 30027 / ZR</strain>
    </source>
</reference>
<sequence length="129" mass="14044">MDLRNDIHWKSLIIGAAISTTIVIIASKGYDFLYLFSAIGLIYVGYKAKNMKMGAILGTIAAIPLAILTYYGGFGLITDSTILIISMISVLVVGAIIGFAGALASRDRKKAKEEYLKKQKIGKKKKKKE</sequence>
<gene>
    <name evidence="2" type="ORF">MBORA_11360</name>
</gene>